<protein>
    <submittedName>
        <fullName evidence="2">Uncharacterized protein</fullName>
    </submittedName>
</protein>
<comment type="caution">
    <text evidence="2">The sequence shown here is derived from an EMBL/GenBank/DDBJ whole genome shotgun (WGS) entry which is preliminary data.</text>
</comment>
<dbReference type="OrthoDB" id="262711at2"/>
<proteinExistence type="predicted"/>
<gene>
    <name evidence="2" type="ORF">Q31b_18950</name>
</gene>
<feature type="compositionally biased region" description="Basic and acidic residues" evidence="1">
    <location>
        <begin position="212"/>
        <end position="227"/>
    </location>
</feature>
<evidence type="ECO:0000313" key="2">
    <source>
        <dbReference type="EMBL" id="TWU44359.1"/>
    </source>
</evidence>
<feature type="region of interest" description="Disordered" evidence="1">
    <location>
        <begin position="212"/>
        <end position="237"/>
    </location>
</feature>
<dbReference type="Proteomes" id="UP000315471">
    <property type="component" value="Unassembled WGS sequence"/>
</dbReference>
<evidence type="ECO:0000313" key="3">
    <source>
        <dbReference type="Proteomes" id="UP000315471"/>
    </source>
</evidence>
<dbReference type="EMBL" id="SJPY01000002">
    <property type="protein sequence ID" value="TWU44359.1"/>
    <property type="molecule type" value="Genomic_DNA"/>
</dbReference>
<reference evidence="2 3" key="1">
    <citation type="submission" date="2019-02" db="EMBL/GenBank/DDBJ databases">
        <title>Deep-cultivation of Planctomycetes and their phenomic and genomic characterization uncovers novel biology.</title>
        <authorList>
            <person name="Wiegand S."/>
            <person name="Jogler M."/>
            <person name="Boedeker C."/>
            <person name="Pinto D."/>
            <person name="Vollmers J."/>
            <person name="Rivas-Marin E."/>
            <person name="Kohn T."/>
            <person name="Peeters S.H."/>
            <person name="Heuer A."/>
            <person name="Rast P."/>
            <person name="Oberbeckmann S."/>
            <person name="Bunk B."/>
            <person name="Jeske O."/>
            <person name="Meyerdierks A."/>
            <person name="Storesund J.E."/>
            <person name="Kallscheuer N."/>
            <person name="Luecker S."/>
            <person name="Lage O.M."/>
            <person name="Pohl T."/>
            <person name="Merkel B.J."/>
            <person name="Hornburger P."/>
            <person name="Mueller R.-W."/>
            <person name="Bruemmer F."/>
            <person name="Labrenz M."/>
            <person name="Spormann A.M."/>
            <person name="Op Den Camp H."/>
            <person name="Overmann J."/>
            <person name="Amann R."/>
            <person name="Jetten M.S.M."/>
            <person name="Mascher T."/>
            <person name="Medema M.H."/>
            <person name="Devos D.P."/>
            <person name="Kaster A.-K."/>
            <person name="Ovreas L."/>
            <person name="Rohde M."/>
            <person name="Galperin M.Y."/>
            <person name="Jogler C."/>
        </authorList>
    </citation>
    <scope>NUCLEOTIDE SEQUENCE [LARGE SCALE GENOMIC DNA]</scope>
    <source>
        <strain evidence="2 3">Q31b</strain>
    </source>
</reference>
<keyword evidence="3" id="KW-1185">Reference proteome</keyword>
<accession>A0A5C6EB14</accession>
<dbReference type="AlphaFoldDB" id="A0A5C6EB14"/>
<evidence type="ECO:0000256" key="1">
    <source>
        <dbReference type="SAM" id="MobiDB-lite"/>
    </source>
</evidence>
<organism evidence="2 3">
    <name type="scientific">Novipirellula aureliae</name>
    <dbReference type="NCBI Taxonomy" id="2527966"/>
    <lineage>
        <taxon>Bacteria</taxon>
        <taxon>Pseudomonadati</taxon>
        <taxon>Planctomycetota</taxon>
        <taxon>Planctomycetia</taxon>
        <taxon>Pirellulales</taxon>
        <taxon>Pirellulaceae</taxon>
        <taxon>Novipirellula</taxon>
    </lineage>
</organism>
<name>A0A5C6EB14_9BACT</name>
<sequence length="251" mass="27860">MIRNIPERIEADPQMFYPIGMRRDAMVTQRTHKWFCLLALATVMVSGCAAGLRATCAPYEELKRRAVVKATASKQAKAIWEDCYADQYQDKHCEADAEHGFRTAYVETALGTPDAPPPVPVRPCISRHSLTHTYPDANAWYDGYHHGRAAALSRGVDRWRLAPLDPGLICPTECCPDQTFANPYDNSSVVDGQVIYEGIPIENETTIEESLLEPHDGGDADAIRSEPDSLPSQPATETNMVPELTNLFLRS</sequence>
<dbReference type="RefSeq" id="WP_146599323.1">
    <property type="nucleotide sequence ID" value="NZ_SJPY01000002.1"/>
</dbReference>